<feature type="binding site" evidence="6">
    <location>
        <position position="241"/>
    </location>
    <ligand>
        <name>a divalent metal cation</name>
        <dbReference type="ChEBI" id="CHEBI:60240"/>
        <label>1</label>
    </ligand>
</feature>
<comment type="function">
    <text evidence="1 6">Removes the N-terminal methionine from nascent proteins. The N-terminal methionine is often cleaved when the second residue in the primary sequence is small and uncharged (Met-Ala-, Cys, Gly, Pro, Ser, Thr, or Val). Requires deformylation of the N(alpha)-formylated initiator methionine before it can be hydrolyzed.</text>
</comment>
<keyword evidence="2 6" id="KW-0031">Aminopeptidase</keyword>
<comment type="similarity">
    <text evidence="6">Belongs to the peptidase M24A family. Methionine aminopeptidase type 1 subfamily.</text>
</comment>
<dbReference type="PROSITE" id="PS00680">
    <property type="entry name" value="MAP_1"/>
    <property type="match status" value="1"/>
</dbReference>
<dbReference type="SUPFAM" id="SSF55920">
    <property type="entry name" value="Creatinase/aminopeptidase"/>
    <property type="match status" value="1"/>
</dbReference>
<gene>
    <name evidence="6" type="primary">map</name>
    <name evidence="9" type="ORF">HDG69_000802</name>
</gene>
<comment type="subunit">
    <text evidence="6">Monomer.</text>
</comment>
<protein>
    <recommendedName>
        <fullName evidence="6 7">Methionine aminopeptidase</fullName>
        <shortName evidence="6">MAP</shortName>
        <shortName evidence="6">MetAP</shortName>
        <ecNumber evidence="6 7">3.4.11.18</ecNumber>
    </recommendedName>
    <alternativeName>
        <fullName evidence="6">Peptidase M</fullName>
    </alternativeName>
</protein>
<evidence type="ECO:0000256" key="5">
    <source>
        <dbReference type="ARBA" id="ARBA00022801"/>
    </source>
</evidence>
<comment type="caution">
    <text evidence="9">The sequence shown here is derived from an EMBL/GenBank/DDBJ whole genome shotgun (WGS) entry which is preliminary data.</text>
</comment>
<feature type="binding site" evidence="6">
    <location>
        <position position="241"/>
    </location>
    <ligand>
        <name>a divalent metal cation</name>
        <dbReference type="ChEBI" id="CHEBI:60240"/>
        <label>2</label>
        <note>catalytic</note>
    </ligand>
</feature>
<sequence>MRLMRRAGLVVADTLAAVRAAARPGCTTSDLDAVAARSIDAAGAVPSFLGYQGFPATICTSVNEEIVHGIPGRRVLAPGDVVSVDCGAVVEGWHGDSAITFVLGEDGATDLEDPAGDVDQADLGLVRATRTAMWAGIAALADGRRVGDVGVAVEASVEVSADLLGHGYGIVEEYTGHGIGTQMHQPPDVVNFAAGDRGPRLRPGMCLAVEPMVTLGSATTAVLDDGWTVVTADGSRAAHWEHTVALLDGGVAVLTAQDLGAAGLELFGVRPVGL</sequence>
<comment type="catalytic activity">
    <reaction evidence="6 7">
        <text>Release of N-terminal amino acids, preferentially methionine, from peptides and arylamides.</text>
        <dbReference type="EC" id="3.4.11.18"/>
    </reaction>
</comment>
<dbReference type="GO" id="GO:0004239">
    <property type="term" value="F:initiator methionyl aminopeptidase activity"/>
    <property type="evidence" value="ECO:0007669"/>
    <property type="project" value="UniProtKB-EC"/>
</dbReference>
<feature type="binding site" evidence="6">
    <location>
        <position position="210"/>
    </location>
    <ligand>
        <name>a divalent metal cation</name>
        <dbReference type="ChEBI" id="CHEBI:60240"/>
        <label>2</label>
        <note>catalytic</note>
    </ligand>
</feature>
<dbReference type="InterPro" id="IPR002467">
    <property type="entry name" value="Pept_M24A_MAP1"/>
</dbReference>
<dbReference type="Gene3D" id="3.90.230.10">
    <property type="entry name" value="Creatinase/methionine aminopeptidase superfamily"/>
    <property type="match status" value="1"/>
</dbReference>
<dbReference type="EMBL" id="JABEZU010000001">
    <property type="protein sequence ID" value="NOV96249.1"/>
    <property type="molecule type" value="Genomic_DNA"/>
</dbReference>
<evidence type="ECO:0000256" key="3">
    <source>
        <dbReference type="ARBA" id="ARBA00022670"/>
    </source>
</evidence>
<name>A0ABX2A0Q5_9MICO</name>
<dbReference type="PRINTS" id="PR00599">
    <property type="entry name" value="MAPEPTIDASE"/>
</dbReference>
<evidence type="ECO:0000256" key="2">
    <source>
        <dbReference type="ARBA" id="ARBA00022438"/>
    </source>
</evidence>
<dbReference type="HAMAP" id="MF_01974">
    <property type="entry name" value="MetAP_1"/>
    <property type="match status" value="1"/>
</dbReference>
<reference evidence="9 10" key="1">
    <citation type="submission" date="2020-05" db="EMBL/GenBank/DDBJ databases">
        <title>Genomic Encyclopedia of Type Strains, Phase III (KMG-III): the genomes of soil and plant-associated and newly described type strains.</title>
        <authorList>
            <person name="Whitman W."/>
        </authorList>
    </citation>
    <scope>NUCLEOTIDE SEQUENCE [LARGE SCALE GENOMIC DNA]</scope>
    <source>
        <strain evidence="9 10">KCTC 19046</strain>
    </source>
</reference>
<dbReference type="CDD" id="cd01086">
    <property type="entry name" value="MetAP1"/>
    <property type="match status" value="1"/>
</dbReference>
<evidence type="ECO:0000256" key="1">
    <source>
        <dbReference type="ARBA" id="ARBA00002521"/>
    </source>
</evidence>
<keyword evidence="3 6" id="KW-0645">Protease</keyword>
<feature type="binding site" evidence="6">
    <location>
        <position position="177"/>
    </location>
    <ligand>
        <name>a divalent metal cation</name>
        <dbReference type="ChEBI" id="CHEBI:60240"/>
        <label>2</label>
        <note>catalytic</note>
    </ligand>
</feature>
<dbReference type="Pfam" id="PF00557">
    <property type="entry name" value="Peptidase_M24"/>
    <property type="match status" value="1"/>
</dbReference>
<evidence type="ECO:0000313" key="10">
    <source>
        <dbReference type="Proteomes" id="UP000757540"/>
    </source>
</evidence>
<accession>A0ABX2A0Q5</accession>
<feature type="binding site" evidence="6">
    <location>
        <position position="96"/>
    </location>
    <ligand>
        <name>a divalent metal cation</name>
        <dbReference type="ChEBI" id="CHEBI:60240"/>
        <label>2</label>
        <note>catalytic</note>
    </ligand>
</feature>
<evidence type="ECO:0000256" key="6">
    <source>
        <dbReference type="HAMAP-Rule" id="MF_01974"/>
    </source>
</evidence>
<dbReference type="Proteomes" id="UP000757540">
    <property type="component" value="Unassembled WGS sequence"/>
</dbReference>
<proteinExistence type="inferred from homology"/>
<keyword evidence="10" id="KW-1185">Reference proteome</keyword>
<dbReference type="NCBIfam" id="TIGR00500">
    <property type="entry name" value="met_pdase_I"/>
    <property type="match status" value="1"/>
</dbReference>
<feature type="binding site" evidence="6">
    <location>
        <position position="68"/>
    </location>
    <ligand>
        <name>substrate</name>
    </ligand>
</feature>
<feature type="binding site" evidence="6">
    <location>
        <position position="184"/>
    </location>
    <ligand>
        <name>substrate</name>
    </ligand>
</feature>
<feature type="binding site" evidence="6">
    <location>
        <position position="96"/>
    </location>
    <ligand>
        <name>a divalent metal cation</name>
        <dbReference type="ChEBI" id="CHEBI:60240"/>
        <label>1</label>
    </ligand>
</feature>
<comment type="cofactor">
    <cofactor evidence="6">
        <name>Co(2+)</name>
        <dbReference type="ChEBI" id="CHEBI:48828"/>
    </cofactor>
    <cofactor evidence="6">
        <name>Zn(2+)</name>
        <dbReference type="ChEBI" id="CHEBI:29105"/>
    </cofactor>
    <cofactor evidence="6">
        <name>Mn(2+)</name>
        <dbReference type="ChEBI" id="CHEBI:29035"/>
    </cofactor>
    <cofactor evidence="6">
        <name>Fe(2+)</name>
        <dbReference type="ChEBI" id="CHEBI:29033"/>
    </cofactor>
    <text evidence="6">Binds 2 divalent metal cations per subunit. Has a high-affinity and a low affinity metal-binding site. The true nature of the physiological cofactor is under debate. The enzyme is active with cobalt, zinc, manganese or divalent iron ions. Most likely, methionine aminopeptidases function as mononuclear Fe(2+)-metalloproteases under physiological conditions, and the catalytically relevant metal-binding site has been assigned to the histidine-containing high-affinity site.</text>
</comment>
<dbReference type="InterPro" id="IPR001714">
    <property type="entry name" value="Pept_M24_MAP"/>
</dbReference>
<keyword evidence="5 6" id="KW-0378">Hydrolase</keyword>
<evidence type="ECO:0000259" key="8">
    <source>
        <dbReference type="Pfam" id="PF00557"/>
    </source>
</evidence>
<feature type="domain" description="Peptidase M24" evidence="8">
    <location>
        <begin position="3"/>
        <end position="245"/>
    </location>
</feature>
<keyword evidence="4 6" id="KW-0479">Metal-binding</keyword>
<feature type="binding site" evidence="6">
    <location>
        <position position="85"/>
    </location>
    <ligand>
        <name>a divalent metal cation</name>
        <dbReference type="ChEBI" id="CHEBI:60240"/>
        <label>1</label>
    </ligand>
</feature>
<dbReference type="InterPro" id="IPR000994">
    <property type="entry name" value="Pept_M24"/>
</dbReference>
<dbReference type="PANTHER" id="PTHR43330:SF27">
    <property type="entry name" value="METHIONINE AMINOPEPTIDASE"/>
    <property type="match status" value="1"/>
</dbReference>
<evidence type="ECO:0000256" key="4">
    <source>
        <dbReference type="ARBA" id="ARBA00022723"/>
    </source>
</evidence>
<organism evidence="9 10">
    <name type="scientific">Isoptericola halotolerans</name>
    <dbReference type="NCBI Taxonomy" id="300560"/>
    <lineage>
        <taxon>Bacteria</taxon>
        <taxon>Bacillati</taxon>
        <taxon>Actinomycetota</taxon>
        <taxon>Actinomycetes</taxon>
        <taxon>Micrococcales</taxon>
        <taxon>Promicromonosporaceae</taxon>
        <taxon>Isoptericola</taxon>
    </lineage>
</organism>
<dbReference type="EC" id="3.4.11.18" evidence="6 7"/>
<dbReference type="PANTHER" id="PTHR43330">
    <property type="entry name" value="METHIONINE AMINOPEPTIDASE"/>
    <property type="match status" value="1"/>
</dbReference>
<dbReference type="InterPro" id="IPR036005">
    <property type="entry name" value="Creatinase/aminopeptidase-like"/>
</dbReference>
<evidence type="ECO:0000313" key="9">
    <source>
        <dbReference type="EMBL" id="NOV96249.1"/>
    </source>
</evidence>
<evidence type="ECO:0000256" key="7">
    <source>
        <dbReference type="RuleBase" id="RU003653"/>
    </source>
</evidence>